<sequence>MSPTPQHHAQPSPACSPHLPSFTARQHHHSATNFTAVASSSLQGRVSTTFSLFLLPAASAQVTLYSCSAFLLPSASIPCFSQGLKARFRPLRRTITPSDQEQPMCKKLISGGECLCKSEEVGRHRSPPSARQAAAEKHAADVSTREKY</sequence>
<reference evidence="2 3" key="1">
    <citation type="submission" date="2019-05" db="EMBL/GenBank/DDBJ databases">
        <title>Another draft genome of Portunus trituberculatus and its Hox gene families provides insights of decapod evolution.</title>
        <authorList>
            <person name="Jeong J.-H."/>
            <person name="Song I."/>
            <person name="Kim S."/>
            <person name="Choi T."/>
            <person name="Kim D."/>
            <person name="Ryu S."/>
            <person name="Kim W."/>
        </authorList>
    </citation>
    <scope>NUCLEOTIDE SEQUENCE [LARGE SCALE GENOMIC DNA]</scope>
    <source>
        <tissue evidence="2">Muscle</tissue>
    </source>
</reference>
<feature type="compositionally biased region" description="Basic and acidic residues" evidence="1">
    <location>
        <begin position="134"/>
        <end position="148"/>
    </location>
</feature>
<feature type="region of interest" description="Disordered" evidence="1">
    <location>
        <begin position="120"/>
        <end position="148"/>
    </location>
</feature>
<dbReference type="EMBL" id="VSRR010002713">
    <property type="protein sequence ID" value="MPC32872.1"/>
    <property type="molecule type" value="Genomic_DNA"/>
</dbReference>
<keyword evidence="3" id="KW-1185">Reference proteome</keyword>
<evidence type="ECO:0000313" key="2">
    <source>
        <dbReference type="EMBL" id="MPC32872.1"/>
    </source>
</evidence>
<accession>A0A5B7EFF0</accession>
<evidence type="ECO:0000256" key="1">
    <source>
        <dbReference type="SAM" id="MobiDB-lite"/>
    </source>
</evidence>
<gene>
    <name evidence="2" type="ORF">E2C01_026205</name>
</gene>
<name>A0A5B7EFF0_PORTR</name>
<evidence type="ECO:0000313" key="3">
    <source>
        <dbReference type="Proteomes" id="UP000324222"/>
    </source>
</evidence>
<proteinExistence type="predicted"/>
<feature type="region of interest" description="Disordered" evidence="1">
    <location>
        <begin position="1"/>
        <end position="22"/>
    </location>
</feature>
<comment type="caution">
    <text evidence="2">The sequence shown here is derived from an EMBL/GenBank/DDBJ whole genome shotgun (WGS) entry which is preliminary data.</text>
</comment>
<dbReference type="Proteomes" id="UP000324222">
    <property type="component" value="Unassembled WGS sequence"/>
</dbReference>
<organism evidence="2 3">
    <name type="scientific">Portunus trituberculatus</name>
    <name type="common">Swimming crab</name>
    <name type="synonym">Neptunus trituberculatus</name>
    <dbReference type="NCBI Taxonomy" id="210409"/>
    <lineage>
        <taxon>Eukaryota</taxon>
        <taxon>Metazoa</taxon>
        <taxon>Ecdysozoa</taxon>
        <taxon>Arthropoda</taxon>
        <taxon>Crustacea</taxon>
        <taxon>Multicrustacea</taxon>
        <taxon>Malacostraca</taxon>
        <taxon>Eumalacostraca</taxon>
        <taxon>Eucarida</taxon>
        <taxon>Decapoda</taxon>
        <taxon>Pleocyemata</taxon>
        <taxon>Brachyura</taxon>
        <taxon>Eubrachyura</taxon>
        <taxon>Portunoidea</taxon>
        <taxon>Portunidae</taxon>
        <taxon>Portuninae</taxon>
        <taxon>Portunus</taxon>
    </lineage>
</organism>
<dbReference type="AlphaFoldDB" id="A0A5B7EFF0"/>
<protein>
    <submittedName>
        <fullName evidence="2">Uncharacterized protein</fullName>
    </submittedName>
</protein>